<dbReference type="NCBIfam" id="TIGR00360">
    <property type="entry name" value="ComEC_N-term"/>
    <property type="match status" value="1"/>
</dbReference>
<dbReference type="PANTHER" id="PTHR30619">
    <property type="entry name" value="DNA INTERNALIZATION/COMPETENCE PROTEIN COMEC/REC2"/>
    <property type="match status" value="1"/>
</dbReference>
<dbReference type="InterPro" id="IPR036866">
    <property type="entry name" value="RibonucZ/Hydroxyglut_hydro"/>
</dbReference>
<keyword evidence="2" id="KW-1003">Cell membrane</keyword>
<dbReference type="Proteomes" id="UP000267128">
    <property type="component" value="Unassembled WGS sequence"/>
</dbReference>
<dbReference type="PANTHER" id="PTHR30619:SF1">
    <property type="entry name" value="RECOMBINATION PROTEIN 2"/>
    <property type="match status" value="1"/>
</dbReference>
<keyword evidence="10" id="KW-1185">Reference proteome</keyword>
<feature type="transmembrane region" description="Helical" evidence="6">
    <location>
        <begin position="57"/>
        <end position="76"/>
    </location>
</feature>
<comment type="caution">
    <text evidence="9">The sequence shown here is derived from an EMBL/GenBank/DDBJ whole genome shotgun (WGS) entry which is preliminary data.</text>
</comment>
<feature type="domain" description="ComEC/Rec2-related protein" evidence="8">
    <location>
        <begin position="212"/>
        <end position="474"/>
    </location>
</feature>
<feature type="transmembrane region" description="Helical" evidence="6">
    <location>
        <begin position="388"/>
        <end position="417"/>
    </location>
</feature>
<feature type="transmembrane region" description="Helical" evidence="6">
    <location>
        <begin position="361"/>
        <end position="382"/>
    </location>
</feature>
<feature type="domain" description="Metallo-beta-lactamase" evidence="7">
    <location>
        <begin position="523"/>
        <end position="599"/>
    </location>
</feature>
<dbReference type="CDD" id="cd07731">
    <property type="entry name" value="ComA-like_MBL-fold"/>
    <property type="match status" value="1"/>
</dbReference>
<gene>
    <name evidence="9" type="ORF">EFK50_08390</name>
</gene>
<proteinExistence type="predicted"/>
<feature type="transmembrane region" description="Helical" evidence="6">
    <location>
        <begin position="12"/>
        <end position="45"/>
    </location>
</feature>
<reference evidence="9 10" key="1">
    <citation type="submission" date="2018-11" db="EMBL/GenBank/DDBJ databases">
        <authorList>
            <person name="Li F."/>
        </authorList>
    </citation>
    <scope>NUCLEOTIDE SEQUENCE [LARGE SCALE GENOMIC DNA]</scope>
    <source>
        <strain evidence="9 10">Gsoil 097</strain>
    </source>
</reference>
<feature type="transmembrane region" description="Helical" evidence="6">
    <location>
        <begin position="450"/>
        <end position="472"/>
    </location>
</feature>
<dbReference type="RefSeq" id="WP_123227128.1">
    <property type="nucleotide sequence ID" value="NZ_RJSE01000006.1"/>
</dbReference>
<keyword evidence="3 6" id="KW-0812">Transmembrane</keyword>
<evidence type="ECO:0000256" key="4">
    <source>
        <dbReference type="ARBA" id="ARBA00022989"/>
    </source>
</evidence>
<feature type="transmembrane region" description="Helical" evidence="6">
    <location>
        <begin position="262"/>
        <end position="280"/>
    </location>
</feature>
<evidence type="ECO:0000313" key="9">
    <source>
        <dbReference type="EMBL" id="RNL63741.1"/>
    </source>
</evidence>
<dbReference type="InterPro" id="IPR004477">
    <property type="entry name" value="ComEC_N"/>
</dbReference>
<dbReference type="Pfam" id="PF00753">
    <property type="entry name" value="Lactamase_B"/>
    <property type="match status" value="1"/>
</dbReference>
<accession>A0A3N0CKE0</accession>
<keyword evidence="4 6" id="KW-1133">Transmembrane helix</keyword>
<dbReference type="SUPFAM" id="SSF56281">
    <property type="entry name" value="Metallo-hydrolase/oxidoreductase"/>
    <property type="match status" value="1"/>
</dbReference>
<dbReference type="Gene3D" id="3.60.15.10">
    <property type="entry name" value="Ribonuclease Z/Hydroxyacylglutathione hydrolase-like"/>
    <property type="match status" value="1"/>
</dbReference>
<feature type="transmembrane region" description="Helical" evidence="6">
    <location>
        <begin position="484"/>
        <end position="504"/>
    </location>
</feature>
<evidence type="ECO:0000313" key="10">
    <source>
        <dbReference type="Proteomes" id="UP000267128"/>
    </source>
</evidence>
<dbReference type="AlphaFoldDB" id="A0A3N0CKE0"/>
<dbReference type="GO" id="GO:0005886">
    <property type="term" value="C:plasma membrane"/>
    <property type="evidence" value="ECO:0007669"/>
    <property type="project" value="UniProtKB-SubCell"/>
</dbReference>
<dbReference type="OrthoDB" id="7177610at2"/>
<feature type="transmembrane region" description="Helical" evidence="6">
    <location>
        <begin position="332"/>
        <end position="349"/>
    </location>
</feature>
<evidence type="ECO:0000256" key="6">
    <source>
        <dbReference type="SAM" id="Phobius"/>
    </source>
</evidence>
<evidence type="ECO:0000256" key="5">
    <source>
        <dbReference type="ARBA" id="ARBA00023136"/>
    </source>
</evidence>
<dbReference type="Pfam" id="PF03772">
    <property type="entry name" value="Competence"/>
    <property type="match status" value="1"/>
</dbReference>
<evidence type="ECO:0000259" key="8">
    <source>
        <dbReference type="Pfam" id="PF03772"/>
    </source>
</evidence>
<evidence type="ECO:0000256" key="3">
    <source>
        <dbReference type="ARBA" id="ARBA00022692"/>
    </source>
</evidence>
<evidence type="ECO:0000259" key="7">
    <source>
        <dbReference type="Pfam" id="PF00753"/>
    </source>
</evidence>
<dbReference type="InterPro" id="IPR001279">
    <property type="entry name" value="Metallo-B-lactamas"/>
</dbReference>
<dbReference type="EMBL" id="RJSE01000006">
    <property type="protein sequence ID" value="RNL63741.1"/>
    <property type="molecule type" value="Genomic_DNA"/>
</dbReference>
<sequence>MTIAERPDLRALALGAAGWAAAILVGARVWPVVGAILGVLVLVALRSGGDAATPLGWALAFAAVGCSAALHAGAIASSPVVRLAEEGASVHGVLTVRSEPVPSRGRFGTRVWFEAGLHRMEAGGRVHRVRAPVLVLLDDPGRGLRRGSRIEVRGVLRPSDRAERAAVLAVRGSVRVLAGPAPPERAAARVRSAIREAVEDRPAGPRALVPALVDGEDGELPERITADFTTTGLTHLLAVSGTNLTLILGCVLLVARRCRVRSYGLILVGALGVAGFVLLAGPEPSVLRAAAMGTIALVGLGSGGRRNGLRTLGLGVLALLVLDPWLARSAGFALSVCATAGILLLGPPWRDALARWLPRWLAEVCAVPLAAQVACTPLVAALSGSVSLVAVAANVVAAPLVGPATVLGLAGGLVTLVVPALGELIAVPAAWSASGIIAVATHGASLHLPAVAWSTAVLPLVLLTGLTVAAALTLHRLLARRGCSLACVAIVTGVVLVPLPTPGWPPPGWVLVACSVGQGDGLVLAIGRGSAVVVDVGPDPRLIDRCLRRLRVRAVPMIVLTHFHADHIDGLAGVLRGRRVREIVTSPLQEPAAGAATVHREAARAGASVRAAAAGELTSIGAARWQVLGPPASAFPDSESPPNDASLVLLVEVRGIRLLLMGDQERPSQAALRRSHPGLRADVLKVAHHGSSKQDADLIDGLGARLAMISVGAGNDYGHPAGSALALLERAGMPVRRTDLDGDVAVVVDAGGRLSTVSRGGPP</sequence>
<comment type="subcellular location">
    <subcellularLocation>
        <location evidence="1">Cell membrane</location>
        <topology evidence="1">Multi-pass membrane protein</topology>
    </subcellularLocation>
</comment>
<dbReference type="InterPro" id="IPR052159">
    <property type="entry name" value="Competence_DNA_uptake"/>
</dbReference>
<dbReference type="InterPro" id="IPR035681">
    <property type="entry name" value="ComA-like_MBL"/>
</dbReference>
<name>A0A3N0CKE0_9ACTN</name>
<feature type="transmembrane region" description="Helical" evidence="6">
    <location>
        <begin position="233"/>
        <end position="255"/>
    </location>
</feature>
<evidence type="ECO:0000256" key="1">
    <source>
        <dbReference type="ARBA" id="ARBA00004651"/>
    </source>
</evidence>
<keyword evidence="5 6" id="KW-0472">Membrane</keyword>
<evidence type="ECO:0000256" key="2">
    <source>
        <dbReference type="ARBA" id="ARBA00022475"/>
    </source>
</evidence>
<organism evidence="9 10">
    <name type="scientific">Nocardioides marmoriginsengisoli</name>
    <dbReference type="NCBI Taxonomy" id="661483"/>
    <lineage>
        <taxon>Bacteria</taxon>
        <taxon>Bacillati</taxon>
        <taxon>Actinomycetota</taxon>
        <taxon>Actinomycetes</taxon>
        <taxon>Propionibacteriales</taxon>
        <taxon>Nocardioidaceae</taxon>
        <taxon>Nocardioides</taxon>
    </lineage>
</organism>
<feature type="transmembrane region" description="Helical" evidence="6">
    <location>
        <begin position="424"/>
        <end position="444"/>
    </location>
</feature>
<protein>
    <submittedName>
        <fullName evidence="9">ComEC/Rec2 family competence protein</fullName>
    </submittedName>
</protein>